<dbReference type="Pfam" id="PF00230">
    <property type="entry name" value="MIP"/>
    <property type="match status" value="1"/>
</dbReference>
<evidence type="ECO:0000256" key="5">
    <source>
        <dbReference type="ARBA" id="ARBA00023136"/>
    </source>
</evidence>
<reference evidence="10" key="1">
    <citation type="submission" date="2025-08" db="UniProtKB">
        <authorList>
            <consortium name="RefSeq"/>
        </authorList>
    </citation>
    <scope>IDENTIFICATION</scope>
</reference>
<keyword evidence="4 8" id="KW-1133">Transmembrane helix</keyword>
<feature type="transmembrane region" description="Helical" evidence="8">
    <location>
        <begin position="213"/>
        <end position="234"/>
    </location>
</feature>
<keyword evidence="6" id="KW-0813">Transport</keyword>
<dbReference type="PRINTS" id="PR00783">
    <property type="entry name" value="MINTRINSICP"/>
</dbReference>
<evidence type="ECO:0000256" key="8">
    <source>
        <dbReference type="SAM" id="Phobius"/>
    </source>
</evidence>
<evidence type="ECO:0000256" key="1">
    <source>
        <dbReference type="ARBA" id="ARBA00004141"/>
    </source>
</evidence>
<evidence type="ECO:0000313" key="9">
    <source>
        <dbReference type="Proteomes" id="UP000694888"/>
    </source>
</evidence>
<evidence type="ECO:0000313" key="10">
    <source>
        <dbReference type="RefSeq" id="XP_012944265.1"/>
    </source>
</evidence>
<feature type="transmembrane region" description="Helical" evidence="8">
    <location>
        <begin position="183"/>
        <end position="201"/>
    </location>
</feature>
<dbReference type="InterPro" id="IPR034294">
    <property type="entry name" value="Aquaporin_transptr"/>
</dbReference>
<dbReference type="PANTHER" id="PTHR19139">
    <property type="entry name" value="AQUAPORIN TRANSPORTER"/>
    <property type="match status" value="1"/>
</dbReference>
<evidence type="ECO:0000256" key="7">
    <source>
        <dbReference type="SAM" id="MobiDB-lite"/>
    </source>
</evidence>
<protein>
    <submittedName>
        <fullName evidence="10">Aquaporin AQPcic</fullName>
    </submittedName>
</protein>
<organism evidence="9 10">
    <name type="scientific">Aplysia californica</name>
    <name type="common">California sea hare</name>
    <dbReference type="NCBI Taxonomy" id="6500"/>
    <lineage>
        <taxon>Eukaryota</taxon>
        <taxon>Metazoa</taxon>
        <taxon>Spiralia</taxon>
        <taxon>Lophotrochozoa</taxon>
        <taxon>Mollusca</taxon>
        <taxon>Gastropoda</taxon>
        <taxon>Heterobranchia</taxon>
        <taxon>Euthyneura</taxon>
        <taxon>Tectipleura</taxon>
        <taxon>Aplysiida</taxon>
        <taxon>Aplysioidea</taxon>
        <taxon>Aplysiidae</taxon>
        <taxon>Aplysia</taxon>
    </lineage>
</organism>
<dbReference type="InterPro" id="IPR023271">
    <property type="entry name" value="Aquaporin-like"/>
</dbReference>
<dbReference type="PANTHER" id="PTHR19139:SF199">
    <property type="entry name" value="MIP17260P"/>
    <property type="match status" value="1"/>
</dbReference>
<evidence type="ECO:0000256" key="4">
    <source>
        <dbReference type="ARBA" id="ARBA00022989"/>
    </source>
</evidence>
<dbReference type="SUPFAM" id="SSF81338">
    <property type="entry name" value="Aquaporin-like"/>
    <property type="match status" value="1"/>
</dbReference>
<keyword evidence="5 8" id="KW-0472">Membrane</keyword>
<proteinExistence type="inferred from homology"/>
<feature type="compositionally biased region" description="Polar residues" evidence="7">
    <location>
        <begin position="347"/>
        <end position="359"/>
    </location>
</feature>
<evidence type="ECO:0000256" key="2">
    <source>
        <dbReference type="ARBA" id="ARBA00006175"/>
    </source>
</evidence>
<evidence type="ECO:0000256" key="6">
    <source>
        <dbReference type="RuleBase" id="RU000477"/>
    </source>
</evidence>
<dbReference type="Gene3D" id="1.20.1080.10">
    <property type="entry name" value="Glycerol uptake facilitator protein"/>
    <property type="match status" value="1"/>
</dbReference>
<sequence length="377" mass="41356">MPSGRSKKWKRGLSKADFAERTLKDTKSHGFQNRLGKTIKNNVDLIGWHEVSHVHFYRQLLVEFFGTLCLVVMGCNCITPYSSIQTDAGLDMSSIIMAWCFAVASLVWTIGHVSGCFLNPAISVAMFANRRIPFVRCVAYILVQVAGAICGSCFHTYLRGQAIGSTCQTLLHRSIGVDETKGFIVEFSISFFLLFFVFATIDHHREDHGGSHAFMVGGVIAVLVNFAAEMTGAGMNPARSFGPALIHGNWDAHWVYWLAPITGGCLGGLFYDVVFSERVVSWTRFLQMEEVHSDGDKLFSCSDDHRSASGSVMKADSDSLNLPEDILHLEPGGEEATPGDKSDVATVDTTRSSNMQQEVTDGDDVHPINFVLRGAST</sequence>
<feature type="transmembrane region" description="Helical" evidence="8">
    <location>
        <begin position="254"/>
        <end position="274"/>
    </location>
</feature>
<accession>A0ABM1AB06</accession>
<dbReference type="InterPro" id="IPR000425">
    <property type="entry name" value="MIP"/>
</dbReference>
<keyword evidence="3 6" id="KW-0812">Transmembrane</keyword>
<dbReference type="Proteomes" id="UP000694888">
    <property type="component" value="Unplaced"/>
</dbReference>
<feature type="transmembrane region" description="Helical" evidence="8">
    <location>
        <begin position="60"/>
        <end position="84"/>
    </location>
</feature>
<feature type="transmembrane region" description="Helical" evidence="8">
    <location>
        <begin position="96"/>
        <end position="118"/>
    </location>
</feature>
<comment type="similarity">
    <text evidence="2 6">Belongs to the MIP/aquaporin (TC 1.A.8) family.</text>
</comment>
<comment type="subcellular location">
    <subcellularLocation>
        <location evidence="1">Membrane</location>
        <topology evidence="1">Multi-pass membrane protein</topology>
    </subcellularLocation>
</comment>
<dbReference type="GeneID" id="101863716"/>
<keyword evidence="9" id="KW-1185">Reference proteome</keyword>
<feature type="transmembrane region" description="Helical" evidence="8">
    <location>
        <begin position="138"/>
        <end position="158"/>
    </location>
</feature>
<evidence type="ECO:0000256" key="3">
    <source>
        <dbReference type="ARBA" id="ARBA00022692"/>
    </source>
</evidence>
<name>A0ABM1AB06_APLCA</name>
<gene>
    <name evidence="10" type="primary">LOC101863716</name>
</gene>
<dbReference type="RefSeq" id="XP_012944265.1">
    <property type="nucleotide sequence ID" value="XM_013088811.1"/>
</dbReference>
<feature type="region of interest" description="Disordered" evidence="7">
    <location>
        <begin position="323"/>
        <end position="362"/>
    </location>
</feature>